<evidence type="ECO:0000259" key="1">
    <source>
        <dbReference type="Pfam" id="PF13847"/>
    </source>
</evidence>
<evidence type="ECO:0000313" key="3">
    <source>
        <dbReference type="Proteomes" id="UP000672602"/>
    </source>
</evidence>
<keyword evidence="3" id="KW-1185">Reference proteome</keyword>
<gene>
    <name evidence="2" type="ORF">KAJ83_07665</name>
</gene>
<evidence type="ECO:0000313" key="2">
    <source>
        <dbReference type="EMBL" id="MBP5856880.1"/>
    </source>
</evidence>
<dbReference type="CDD" id="cd02440">
    <property type="entry name" value="AdoMet_MTases"/>
    <property type="match status" value="1"/>
</dbReference>
<reference evidence="2" key="1">
    <citation type="submission" date="2021-04" db="EMBL/GenBank/DDBJ databases">
        <authorList>
            <person name="Zhang D.-C."/>
        </authorList>
    </citation>
    <scope>NUCLEOTIDE SEQUENCE</scope>
    <source>
        <strain evidence="2">CGMCC 1.15697</strain>
    </source>
</reference>
<comment type="caution">
    <text evidence="2">The sequence shown here is derived from an EMBL/GenBank/DDBJ whole genome shotgun (WGS) entry which is preliminary data.</text>
</comment>
<keyword evidence="2" id="KW-0489">Methyltransferase</keyword>
<keyword evidence="2" id="KW-0808">Transferase</keyword>
<name>A0A8J7RYF0_9PROT</name>
<dbReference type="RefSeq" id="WP_210681464.1">
    <property type="nucleotide sequence ID" value="NZ_JAGMWN010000003.1"/>
</dbReference>
<dbReference type="InterPro" id="IPR025714">
    <property type="entry name" value="Methyltranfer_dom"/>
</dbReference>
<organism evidence="2 3">
    <name type="scientific">Marivibrio halodurans</name>
    <dbReference type="NCBI Taxonomy" id="2039722"/>
    <lineage>
        <taxon>Bacteria</taxon>
        <taxon>Pseudomonadati</taxon>
        <taxon>Pseudomonadota</taxon>
        <taxon>Alphaproteobacteria</taxon>
        <taxon>Rhodospirillales</taxon>
        <taxon>Rhodospirillaceae</taxon>
        <taxon>Marivibrio</taxon>
    </lineage>
</organism>
<dbReference type="InterPro" id="IPR029063">
    <property type="entry name" value="SAM-dependent_MTases_sf"/>
</dbReference>
<dbReference type="AlphaFoldDB" id="A0A8J7RYF0"/>
<dbReference type="Proteomes" id="UP000672602">
    <property type="component" value="Unassembled WGS sequence"/>
</dbReference>
<accession>A0A8J7RYF0</accession>
<proteinExistence type="predicted"/>
<dbReference type="EMBL" id="JAGMWN010000003">
    <property type="protein sequence ID" value="MBP5856880.1"/>
    <property type="molecule type" value="Genomic_DNA"/>
</dbReference>
<dbReference type="Gene3D" id="3.40.50.150">
    <property type="entry name" value="Vaccinia Virus protein VP39"/>
    <property type="match status" value="1"/>
</dbReference>
<dbReference type="GO" id="GO:0008168">
    <property type="term" value="F:methyltransferase activity"/>
    <property type="evidence" value="ECO:0007669"/>
    <property type="project" value="UniProtKB-KW"/>
</dbReference>
<dbReference type="SUPFAM" id="SSF53335">
    <property type="entry name" value="S-adenosyl-L-methionine-dependent methyltransferases"/>
    <property type="match status" value="1"/>
</dbReference>
<feature type="domain" description="Methyltransferase" evidence="1">
    <location>
        <begin position="105"/>
        <end position="217"/>
    </location>
</feature>
<dbReference type="GO" id="GO:0032259">
    <property type="term" value="P:methylation"/>
    <property type="evidence" value="ECO:0007669"/>
    <property type="project" value="UniProtKB-KW"/>
</dbReference>
<sequence length="332" mass="37199">MAIGERNKGGRRADNVPDGSIPFAVRVKAWWEGVNPRHLMGVGRGMGERADVVGPPPREPEETGRWTASRRSFCQRLWGEDENDEVVRPGGSQYSLELAKPMGLDSTKSAIDLAAGLGGGTRRLASALDLWIVGYESDAELAGHAMELSRRHGQERRAPIHALDEETFDLPEKSVDGILMRERFNRIRNKPKLLDTAFNALRPRGHLIITDFVLRDEAALADPLVTRWLKFDAQRAPGGLESTLWTMADLKRELLSKRLDLRIYEDESEKYSSMLRAGWARFADGLDKSEMTKTFGRMMLSEAEYWLLLGNALDSGALRYVRAHAIRGGETL</sequence>
<protein>
    <submittedName>
        <fullName evidence="2">Methyltransferase domain-containing protein</fullName>
    </submittedName>
</protein>
<dbReference type="Pfam" id="PF13847">
    <property type="entry name" value="Methyltransf_31"/>
    <property type="match status" value="1"/>
</dbReference>